<evidence type="ECO:0000256" key="3">
    <source>
        <dbReference type="ARBA" id="ARBA00022729"/>
    </source>
</evidence>
<dbReference type="Gene3D" id="2.40.70.10">
    <property type="entry name" value="Acid Proteases"/>
    <property type="match status" value="2"/>
</dbReference>
<dbReference type="InterPro" id="IPR032861">
    <property type="entry name" value="TAXi_N"/>
</dbReference>
<comment type="similarity">
    <text evidence="1">Belongs to the peptidase A1 family.</text>
</comment>
<feature type="domain" description="Peptidase A1" evidence="11">
    <location>
        <begin position="91"/>
        <end position="475"/>
    </location>
</feature>
<dbReference type="SUPFAM" id="SSF50630">
    <property type="entry name" value="Acid proteases"/>
    <property type="match status" value="1"/>
</dbReference>
<dbReference type="Proteomes" id="UP000054558">
    <property type="component" value="Unassembled WGS sequence"/>
</dbReference>
<feature type="region of interest" description="Disordered" evidence="9">
    <location>
        <begin position="489"/>
        <end position="510"/>
    </location>
</feature>
<dbReference type="PANTHER" id="PTHR47965">
    <property type="entry name" value="ASPARTYL PROTEASE-RELATED"/>
    <property type="match status" value="1"/>
</dbReference>
<keyword evidence="2 12" id="KW-0645">Protease</keyword>
<evidence type="ECO:0000256" key="7">
    <source>
        <dbReference type="PIRSR" id="PIRSR601461-1"/>
    </source>
</evidence>
<protein>
    <submittedName>
        <fullName evidence="12">Aspartyl protease-like protein</fullName>
    </submittedName>
</protein>
<evidence type="ECO:0000256" key="8">
    <source>
        <dbReference type="PIRSR" id="PIRSR601461-2"/>
    </source>
</evidence>
<evidence type="ECO:0000256" key="6">
    <source>
        <dbReference type="ARBA" id="ARBA00023145"/>
    </source>
</evidence>
<evidence type="ECO:0000313" key="12">
    <source>
        <dbReference type="EMBL" id="GAQ83783.1"/>
    </source>
</evidence>
<dbReference type="AlphaFoldDB" id="A0A1Y1I019"/>
<accession>A0A1Y1I019</accession>
<evidence type="ECO:0000256" key="5">
    <source>
        <dbReference type="ARBA" id="ARBA00022801"/>
    </source>
</evidence>
<dbReference type="PRINTS" id="PR00792">
    <property type="entry name" value="PEPSIN"/>
</dbReference>
<feature type="region of interest" description="Disordered" evidence="9">
    <location>
        <begin position="553"/>
        <end position="623"/>
    </location>
</feature>
<dbReference type="PROSITE" id="PS51767">
    <property type="entry name" value="PEPTIDASE_A1"/>
    <property type="match status" value="1"/>
</dbReference>
<dbReference type="InterPro" id="IPR001461">
    <property type="entry name" value="Aspartic_peptidase_A1"/>
</dbReference>
<dbReference type="Pfam" id="PF14543">
    <property type="entry name" value="TAXi_N"/>
    <property type="match status" value="1"/>
</dbReference>
<keyword evidence="13" id="KW-1185">Reference proteome</keyword>
<keyword evidence="4" id="KW-0064">Aspartyl protease</keyword>
<keyword evidence="8" id="KW-1015">Disulfide bond</keyword>
<sequence>MASHLSTPFLLILLAAGCCQLSPASAQVPTPVTQLPFSSSELAPQTAARAAYFSAMLAGGGGDAANLAANVRNFAATPVGLGGGFISLATFVVNTAIGTPPVTVPLIVDTGSHVCFTQGPNCTTCPSGGGCQNSPFGANSGSTCPYGGPIYDPSQSSTAVTSTTCAQCAGESFGATGCLEEAFSPPNTCQFEIRFGIGNAAGRFTQDVVSVGSVSSGGQRLFIGTTTFQSAFEGTAGLLGFGPAVTSLPVQLKQVGALPSSTFALCLASGTSNGGTLFLGGVPDQPGGAPYDISYTGPLLRNPFVFFIIPNPTNVLLNGNPVAGAASALQSDTNAGSAWIVDSGTTLTVLGTPLYDALLGAIKTAVGCPNTISRVGLDFIDLTTCNPPFTSFSNDELYSRFPTLTLQLQGTQAVARPKSYLYPLDGTNRFVNPGIDDGGPASSNPNNAAVRIVGDSFITDNLVVFDAENSRVGFASVNCDTLLPLAPASSNPSPTVSPPTTPVSPGVSANPGPDGTCSSFLATPNQCYTADGTGSICCAGQCPNPPAVGTPNCGAGSAAPPTTPAPTVAPPTTPAPTVPVPAPTTSAPTVPVPAPTTSAPVLPASTTPASPGGSANPGPDGTCSSLPATPNQCYTSDGTRSICCAGQCPNPPAVGNPSCGAGSPAAPTPTNPAPAATNPAPNPTTNPTTPAPVGACATLRRRFRTSASTPTVPLSPAARDLAPGRPATLRPVPKSTHPLDYAIQPIQSRRPGPCRDSWRTGVSK</sequence>
<feature type="chain" id="PRO_5013344832" evidence="10">
    <location>
        <begin position="27"/>
        <end position="764"/>
    </location>
</feature>
<reference evidence="12 13" key="1">
    <citation type="journal article" date="2014" name="Nat. Commun.">
        <title>Klebsormidium flaccidum genome reveals primary factors for plant terrestrial adaptation.</title>
        <authorList>
            <person name="Hori K."/>
            <person name="Maruyama F."/>
            <person name="Fujisawa T."/>
            <person name="Togashi T."/>
            <person name="Yamamoto N."/>
            <person name="Seo M."/>
            <person name="Sato S."/>
            <person name="Yamada T."/>
            <person name="Mori H."/>
            <person name="Tajima N."/>
            <person name="Moriyama T."/>
            <person name="Ikeuchi M."/>
            <person name="Watanabe M."/>
            <person name="Wada H."/>
            <person name="Kobayashi K."/>
            <person name="Saito M."/>
            <person name="Masuda T."/>
            <person name="Sasaki-Sekimoto Y."/>
            <person name="Mashiguchi K."/>
            <person name="Awai K."/>
            <person name="Shimojima M."/>
            <person name="Masuda S."/>
            <person name="Iwai M."/>
            <person name="Nobusawa T."/>
            <person name="Narise T."/>
            <person name="Kondo S."/>
            <person name="Saito H."/>
            <person name="Sato R."/>
            <person name="Murakawa M."/>
            <person name="Ihara Y."/>
            <person name="Oshima-Yamada Y."/>
            <person name="Ohtaka K."/>
            <person name="Satoh M."/>
            <person name="Sonobe K."/>
            <person name="Ishii M."/>
            <person name="Ohtani R."/>
            <person name="Kanamori-Sato M."/>
            <person name="Honoki R."/>
            <person name="Miyazaki D."/>
            <person name="Mochizuki H."/>
            <person name="Umetsu J."/>
            <person name="Higashi K."/>
            <person name="Shibata D."/>
            <person name="Kamiya Y."/>
            <person name="Sato N."/>
            <person name="Nakamura Y."/>
            <person name="Tabata S."/>
            <person name="Ida S."/>
            <person name="Kurokawa K."/>
            <person name="Ohta H."/>
        </authorList>
    </citation>
    <scope>NUCLEOTIDE SEQUENCE [LARGE SCALE GENOMIC DNA]</scope>
    <source>
        <strain evidence="12 13">NIES-2285</strain>
    </source>
</reference>
<dbReference type="OMA" id="DPNTRNC"/>
<dbReference type="EMBL" id="DF237111">
    <property type="protein sequence ID" value="GAQ83783.1"/>
    <property type="molecule type" value="Genomic_DNA"/>
</dbReference>
<feature type="active site" evidence="7">
    <location>
        <position position="342"/>
    </location>
</feature>
<proteinExistence type="inferred from homology"/>
<feature type="region of interest" description="Disordered" evidence="9">
    <location>
        <begin position="705"/>
        <end position="764"/>
    </location>
</feature>
<feature type="signal peptide" evidence="10">
    <location>
        <begin position="1"/>
        <end position="26"/>
    </location>
</feature>
<dbReference type="GO" id="GO:0004190">
    <property type="term" value="F:aspartic-type endopeptidase activity"/>
    <property type="evidence" value="ECO:0007669"/>
    <property type="project" value="UniProtKB-KW"/>
</dbReference>
<dbReference type="InterPro" id="IPR021109">
    <property type="entry name" value="Peptidase_aspartic_dom_sf"/>
</dbReference>
<feature type="compositionally biased region" description="Pro residues" evidence="9">
    <location>
        <begin position="561"/>
        <end position="582"/>
    </location>
</feature>
<dbReference type="InterPro" id="IPR033121">
    <property type="entry name" value="PEPTIDASE_A1"/>
</dbReference>
<dbReference type="CDD" id="cd05471">
    <property type="entry name" value="pepsin_like"/>
    <property type="match status" value="1"/>
</dbReference>
<dbReference type="STRING" id="105231.A0A1Y1I019"/>
<evidence type="ECO:0000256" key="2">
    <source>
        <dbReference type="ARBA" id="ARBA00022670"/>
    </source>
</evidence>
<feature type="compositionally biased region" description="Low complexity" evidence="9">
    <location>
        <begin position="673"/>
        <end position="691"/>
    </location>
</feature>
<feature type="compositionally biased region" description="Low complexity" evidence="9">
    <location>
        <begin position="583"/>
        <end position="621"/>
    </location>
</feature>
<evidence type="ECO:0000313" key="13">
    <source>
        <dbReference type="Proteomes" id="UP000054558"/>
    </source>
</evidence>
<keyword evidence="3 10" id="KW-0732">Signal</keyword>
<dbReference type="OrthoDB" id="660550at2759"/>
<evidence type="ECO:0000256" key="4">
    <source>
        <dbReference type="ARBA" id="ARBA00022750"/>
    </source>
</evidence>
<feature type="region of interest" description="Disordered" evidence="9">
    <location>
        <begin position="656"/>
        <end position="691"/>
    </location>
</feature>
<feature type="active site" evidence="7">
    <location>
        <position position="109"/>
    </location>
</feature>
<gene>
    <name evidence="12" type="ORF">KFL_001620010</name>
</gene>
<dbReference type="InterPro" id="IPR034164">
    <property type="entry name" value="Pepsin-like_dom"/>
</dbReference>
<dbReference type="InterPro" id="IPR032799">
    <property type="entry name" value="TAXi_C"/>
</dbReference>
<evidence type="ECO:0000256" key="10">
    <source>
        <dbReference type="SAM" id="SignalP"/>
    </source>
</evidence>
<evidence type="ECO:0000256" key="9">
    <source>
        <dbReference type="SAM" id="MobiDB-lite"/>
    </source>
</evidence>
<dbReference type="PANTHER" id="PTHR47965:SF12">
    <property type="entry name" value="ASPARTIC PROTEINASE 3-RELATED"/>
    <property type="match status" value="1"/>
</dbReference>
<keyword evidence="6" id="KW-0865">Zymogen</keyword>
<dbReference type="GO" id="GO:0006508">
    <property type="term" value="P:proteolysis"/>
    <property type="evidence" value="ECO:0007669"/>
    <property type="project" value="UniProtKB-KW"/>
</dbReference>
<dbReference type="Pfam" id="PF14541">
    <property type="entry name" value="TAXi_C"/>
    <property type="match status" value="1"/>
</dbReference>
<organism evidence="12 13">
    <name type="scientific">Klebsormidium nitens</name>
    <name type="common">Green alga</name>
    <name type="synonym">Ulothrix nitens</name>
    <dbReference type="NCBI Taxonomy" id="105231"/>
    <lineage>
        <taxon>Eukaryota</taxon>
        <taxon>Viridiplantae</taxon>
        <taxon>Streptophyta</taxon>
        <taxon>Klebsormidiophyceae</taxon>
        <taxon>Klebsormidiales</taxon>
        <taxon>Klebsormidiaceae</taxon>
        <taxon>Klebsormidium</taxon>
    </lineage>
</organism>
<feature type="disulfide bond" evidence="8">
    <location>
        <begin position="125"/>
        <end position="144"/>
    </location>
</feature>
<keyword evidence="5" id="KW-0378">Hydrolase</keyword>
<name>A0A1Y1I019_KLENI</name>
<evidence type="ECO:0000259" key="11">
    <source>
        <dbReference type="PROSITE" id="PS51767"/>
    </source>
</evidence>
<evidence type="ECO:0000256" key="1">
    <source>
        <dbReference type="ARBA" id="ARBA00007447"/>
    </source>
</evidence>